<dbReference type="Proteomes" id="UP000247807">
    <property type="component" value="Unassembled WGS sequence"/>
</dbReference>
<dbReference type="OrthoDB" id="541632at2"/>
<evidence type="ECO:0000313" key="2">
    <source>
        <dbReference type="Proteomes" id="UP000247807"/>
    </source>
</evidence>
<organism evidence="1 2">
    <name type="scientific">Prochlorococcus marinus XMU1408</name>
    <dbReference type="NCBI Taxonomy" id="2213228"/>
    <lineage>
        <taxon>Bacteria</taxon>
        <taxon>Bacillati</taxon>
        <taxon>Cyanobacteriota</taxon>
        <taxon>Cyanophyceae</taxon>
        <taxon>Synechococcales</taxon>
        <taxon>Prochlorococcaceae</taxon>
        <taxon>Prochlorococcus</taxon>
    </lineage>
</organism>
<comment type="caution">
    <text evidence="1">The sequence shown here is derived from an EMBL/GenBank/DDBJ whole genome shotgun (WGS) entry which is preliminary data.</text>
</comment>
<proteinExistence type="predicted"/>
<evidence type="ECO:0000313" key="1">
    <source>
        <dbReference type="EMBL" id="PYE01657.1"/>
    </source>
</evidence>
<dbReference type="AlphaFoldDB" id="A0A318QZZ7"/>
<sequence length="210" mass="24208">MIFKQNHKKGVLAKLLEKGIKILLKKECKNISNITIDIESSSIQIIKGIIKKINITAKDVNYKDLLFDEIELEANDMKIILKINNKELNLRNNCKIKFKVSLSENSLKTILFSHNWTWIGKLLAQGILNQNKLEDIKIRNNQILFKASKDNEIINEEENVDIKVEKDKIFLENKSYKSSVEIPIEDKILIKDVSIKNNLIIIHANSTLSI</sequence>
<accession>A0A318QZZ7</accession>
<gene>
    <name evidence="1" type="ORF">DNJ73_06130</name>
</gene>
<protein>
    <recommendedName>
        <fullName evidence="3">DUF2993 domain-containing protein</fullName>
    </recommendedName>
</protein>
<name>A0A318QZZ7_PROMR</name>
<dbReference type="RefSeq" id="WP_158466834.1">
    <property type="nucleotide sequence ID" value="NZ_QJUE01000004.1"/>
</dbReference>
<dbReference type="EMBL" id="QJUE01000004">
    <property type="protein sequence ID" value="PYE01657.1"/>
    <property type="molecule type" value="Genomic_DNA"/>
</dbReference>
<reference evidence="1 2" key="1">
    <citation type="journal article" date="2018" name="Appl. Environ. Microbiol.">
        <title>Genome rearrangement shapes Prochlorococcus ecological adaptation.</title>
        <authorList>
            <person name="Yan W."/>
            <person name="Wei S."/>
            <person name="Wang Q."/>
            <person name="Xiao X."/>
            <person name="Zeng Q."/>
            <person name="Jiao N."/>
            <person name="Zhang R."/>
        </authorList>
    </citation>
    <scope>NUCLEOTIDE SEQUENCE [LARGE SCALE GENOMIC DNA]</scope>
    <source>
        <strain evidence="1 2">XMU1408</strain>
    </source>
</reference>
<evidence type="ECO:0008006" key="3">
    <source>
        <dbReference type="Google" id="ProtNLM"/>
    </source>
</evidence>